<name>A0A403LYA9_SHIDY</name>
<dbReference type="GO" id="GO:0000976">
    <property type="term" value="F:transcription cis-regulatory region binding"/>
    <property type="evidence" value="ECO:0007669"/>
    <property type="project" value="UniProtKB-ARBA"/>
</dbReference>
<keyword evidence="4 10" id="KW-0808">Transferase</keyword>
<dbReference type="GO" id="GO:0000428">
    <property type="term" value="C:DNA-directed RNA polymerase complex"/>
    <property type="evidence" value="ECO:0007669"/>
    <property type="project" value="UniProtKB-KW"/>
</dbReference>
<feature type="region of interest" description="Disordered" evidence="11">
    <location>
        <begin position="45"/>
        <end position="104"/>
    </location>
</feature>
<reference evidence="14" key="1">
    <citation type="submission" date="2018-07" db="EMBL/GenBank/DDBJ databases">
        <authorList>
            <person name="Ashton P.M."/>
            <person name="Dallman T."/>
            <person name="Nair S."/>
            <person name="De Pinna E."/>
            <person name="Peters T."/>
            <person name="Grant K."/>
        </authorList>
    </citation>
    <scope>NUCLEOTIDE SEQUENCE [LARGE SCALE GENOMIC DNA]</scope>
    <source>
        <strain evidence="14">561031</strain>
    </source>
</reference>
<gene>
    <name evidence="14" type="ORF">DRW31_03300</name>
</gene>
<protein>
    <recommendedName>
        <fullName evidence="2 10">RNA polymerase sigma-54 factor</fullName>
    </recommendedName>
</protein>
<evidence type="ECO:0000256" key="11">
    <source>
        <dbReference type="SAM" id="MobiDB-lite"/>
    </source>
</evidence>
<keyword evidence="5 10" id="KW-0548">Nucleotidyltransferase</keyword>
<dbReference type="PROSITE" id="PS00717">
    <property type="entry name" value="SIGMA54_1"/>
    <property type="match status" value="1"/>
</dbReference>
<evidence type="ECO:0000256" key="1">
    <source>
        <dbReference type="ARBA" id="ARBA00008798"/>
    </source>
</evidence>
<evidence type="ECO:0000256" key="2">
    <source>
        <dbReference type="ARBA" id="ARBA00019942"/>
    </source>
</evidence>
<evidence type="ECO:0000256" key="5">
    <source>
        <dbReference type="ARBA" id="ARBA00022695"/>
    </source>
</evidence>
<dbReference type="PROSITE" id="PS50044">
    <property type="entry name" value="SIGMA54_3"/>
    <property type="match status" value="1"/>
</dbReference>
<keyword evidence="6 10" id="KW-0805">Transcription regulation</keyword>
<evidence type="ECO:0000256" key="6">
    <source>
        <dbReference type="ARBA" id="ARBA00023015"/>
    </source>
</evidence>
<dbReference type="FunFam" id="1.10.10.1330:FF:000001">
    <property type="entry name" value="RNA polymerase sigma-54 factor"/>
    <property type="match status" value="1"/>
</dbReference>
<dbReference type="GO" id="GO:0032993">
    <property type="term" value="C:protein-DNA complex"/>
    <property type="evidence" value="ECO:0007669"/>
    <property type="project" value="UniProtKB-ARBA"/>
</dbReference>
<keyword evidence="3 10" id="KW-0240">DNA-directed RNA polymerase</keyword>
<evidence type="ECO:0000259" key="12">
    <source>
        <dbReference type="Pfam" id="PF04552"/>
    </source>
</evidence>
<dbReference type="Pfam" id="PF04552">
    <property type="entry name" value="Sigma54_DBD"/>
    <property type="match status" value="1"/>
</dbReference>
<keyword evidence="8 10" id="KW-0238">DNA-binding</keyword>
<evidence type="ECO:0000256" key="7">
    <source>
        <dbReference type="ARBA" id="ARBA00023082"/>
    </source>
</evidence>
<organism evidence="14">
    <name type="scientific">Shigella dysenteriae</name>
    <dbReference type="NCBI Taxonomy" id="622"/>
    <lineage>
        <taxon>Bacteria</taxon>
        <taxon>Pseudomonadati</taxon>
        <taxon>Pseudomonadota</taxon>
        <taxon>Gammaproteobacteria</taxon>
        <taxon>Enterobacterales</taxon>
        <taxon>Enterobacteriaceae</taxon>
        <taxon>Shigella</taxon>
    </lineage>
</organism>
<dbReference type="Proteomes" id="UP000839527">
    <property type="component" value="Unassembled WGS sequence"/>
</dbReference>
<dbReference type="NCBIfam" id="NF009118">
    <property type="entry name" value="PRK12469.1"/>
    <property type="match status" value="1"/>
</dbReference>
<comment type="caution">
    <text evidence="14">The sequence shown here is derived from an EMBL/GenBank/DDBJ whole genome shotgun (WGS) entry which is preliminary data.</text>
</comment>
<dbReference type="PROSITE" id="PS00718">
    <property type="entry name" value="SIGMA54_2"/>
    <property type="match status" value="1"/>
</dbReference>
<comment type="function">
    <text evidence="10">Sigma factors are initiation factors that promote the attachment of RNA polymerase to specific initiation sites and are then released.</text>
</comment>
<evidence type="ECO:0000256" key="4">
    <source>
        <dbReference type="ARBA" id="ARBA00022679"/>
    </source>
</evidence>
<dbReference type="GO" id="GO:0016779">
    <property type="term" value="F:nucleotidyltransferase activity"/>
    <property type="evidence" value="ECO:0007669"/>
    <property type="project" value="UniProtKB-KW"/>
</dbReference>
<sequence>MKQGLQLRLSQQLAMTPQLQQAIRLLQLSTLELQQELQQALESNPLLEQIDTHEEIDTRETQDSETLDTADALEQKEMPEELPLDASWDNIYTAGTPSGTSGDYIDDELPVYQGETTQTLQDYLMWQVELTPFSDTDRAIATSIVDAVDDTGYLTVPLEDILESMGDEEIDIDEVEAVLKRIQRFDPVGVAAKDLRDCLLIQLSQFDKTTPWLEEARLIISDHLDLLANHDFRTLMRVTRLKEDVLKEAVNLIQSLDPHPGQSIQTGEPEYVIPDVLVRKHNGHWTVELNSDSIPRLQINQHYASMCNNARNDGDSQFIRSNLQDAKWLIKSLESRNDTLLRVSRCIVEQQQAFFEQGEEYMKPMVLADIAQAVEMHESTISRVTTQKYLHSPRGIFELKYFFSSHVNTEGGGEASSTAIRALVKKLIAAENPAKPLSDSKLTSLLSEQGIMVARRTVAKYRESLSIPPSNQRKQLV</sequence>
<dbReference type="Pfam" id="PF04963">
    <property type="entry name" value="Sigma54_CBD"/>
    <property type="match status" value="1"/>
</dbReference>
<dbReference type="AlphaFoldDB" id="A0A403LYA9"/>
<dbReference type="InterPro" id="IPR007634">
    <property type="entry name" value="RNA_pol_sigma_54_DNA-bd"/>
</dbReference>
<evidence type="ECO:0000256" key="9">
    <source>
        <dbReference type="ARBA" id="ARBA00023163"/>
    </source>
</evidence>
<dbReference type="GO" id="GO:0001216">
    <property type="term" value="F:DNA-binding transcription activator activity"/>
    <property type="evidence" value="ECO:0007669"/>
    <property type="project" value="InterPro"/>
</dbReference>
<dbReference type="PANTHER" id="PTHR32248">
    <property type="entry name" value="RNA POLYMERASE SIGMA-54 FACTOR"/>
    <property type="match status" value="1"/>
</dbReference>
<dbReference type="NCBIfam" id="TIGR02395">
    <property type="entry name" value="rpoN_sigma"/>
    <property type="match status" value="1"/>
</dbReference>
<evidence type="ECO:0000313" key="14">
    <source>
        <dbReference type="EMBL" id="MLU11475.1"/>
    </source>
</evidence>
<dbReference type="NCBIfam" id="NF004597">
    <property type="entry name" value="PRK05932.1-4"/>
    <property type="match status" value="1"/>
</dbReference>
<evidence type="ECO:0000256" key="3">
    <source>
        <dbReference type="ARBA" id="ARBA00022478"/>
    </source>
</evidence>
<dbReference type="InterPro" id="IPR000394">
    <property type="entry name" value="RNA_pol_sigma_54"/>
</dbReference>
<dbReference type="InterPro" id="IPR038709">
    <property type="entry name" value="RpoN_core-bd_sf"/>
</dbReference>
<feature type="compositionally biased region" description="Basic and acidic residues" evidence="11">
    <location>
        <begin position="50"/>
        <end position="62"/>
    </location>
</feature>
<dbReference type="GO" id="GO:0016987">
    <property type="term" value="F:sigma factor activity"/>
    <property type="evidence" value="ECO:0007669"/>
    <property type="project" value="UniProtKB-KW"/>
</dbReference>
<dbReference type="NCBIfam" id="NF004595">
    <property type="entry name" value="PRK05932.1-2"/>
    <property type="match status" value="1"/>
</dbReference>
<dbReference type="GO" id="GO:0006352">
    <property type="term" value="P:DNA-templated transcription initiation"/>
    <property type="evidence" value="ECO:0007669"/>
    <property type="project" value="InterPro"/>
</dbReference>
<keyword evidence="9 10" id="KW-0804">Transcription</keyword>
<dbReference type="PIRSF" id="PIRSF000774">
    <property type="entry name" value="RpoN"/>
    <property type="match status" value="1"/>
</dbReference>
<accession>A0A403LYA9</accession>
<dbReference type="Gene3D" id="1.10.10.60">
    <property type="entry name" value="Homeodomain-like"/>
    <property type="match status" value="1"/>
</dbReference>
<dbReference type="PRINTS" id="PR00045">
    <property type="entry name" value="SIGMA54FCT"/>
</dbReference>
<evidence type="ECO:0000256" key="8">
    <source>
        <dbReference type="ARBA" id="ARBA00023125"/>
    </source>
</evidence>
<dbReference type="InterPro" id="IPR007046">
    <property type="entry name" value="RNA_pol_sigma_54_core-bd"/>
</dbReference>
<dbReference type="Gene3D" id="1.10.10.1330">
    <property type="entry name" value="RNA polymerase sigma-54 factor, core-binding domain"/>
    <property type="match status" value="1"/>
</dbReference>
<dbReference type="Pfam" id="PF00309">
    <property type="entry name" value="Sigma54_AID"/>
    <property type="match status" value="1"/>
</dbReference>
<dbReference type="FunFam" id="1.10.10.60:FF:000045">
    <property type="entry name" value="RNA polymerase sigma-54 factor"/>
    <property type="match status" value="1"/>
</dbReference>
<evidence type="ECO:0000256" key="10">
    <source>
        <dbReference type="PIRNR" id="PIRNR000774"/>
    </source>
</evidence>
<comment type="similarity">
    <text evidence="1 10">Belongs to the sigma-54 factor family.</text>
</comment>
<evidence type="ECO:0000259" key="13">
    <source>
        <dbReference type="Pfam" id="PF04963"/>
    </source>
</evidence>
<dbReference type="EMBL" id="RVGV01000006">
    <property type="protein sequence ID" value="MLU11475.1"/>
    <property type="molecule type" value="Genomic_DNA"/>
</dbReference>
<keyword evidence="7 10" id="KW-0731">Sigma factor</keyword>
<feature type="domain" description="RNA polymerase sigma factor 54 core-binding" evidence="13">
    <location>
        <begin position="116"/>
        <end position="303"/>
    </location>
</feature>
<feature type="domain" description="RNA polymerase sigma factor 54 DNA-binding" evidence="12">
    <location>
        <begin position="317"/>
        <end position="475"/>
    </location>
</feature>
<dbReference type="PANTHER" id="PTHR32248:SF4">
    <property type="entry name" value="RNA POLYMERASE SIGMA-54 FACTOR"/>
    <property type="match status" value="1"/>
</dbReference>
<proteinExistence type="inferred from homology"/>